<feature type="transmembrane region" description="Helical" evidence="5">
    <location>
        <begin position="166"/>
        <end position="190"/>
    </location>
</feature>
<evidence type="ECO:0000259" key="6">
    <source>
        <dbReference type="Pfam" id="PF06398"/>
    </source>
</evidence>
<accession>A0A2N5UKA1</accession>
<dbReference type="AlphaFoldDB" id="A0A2N5UKA1"/>
<evidence type="ECO:0000256" key="1">
    <source>
        <dbReference type="ARBA" id="ARBA00004141"/>
    </source>
</evidence>
<gene>
    <name evidence="7" type="ORF">PCASD_09483</name>
</gene>
<dbReference type="GO" id="GO:0005778">
    <property type="term" value="C:peroxisomal membrane"/>
    <property type="evidence" value="ECO:0007669"/>
    <property type="project" value="TreeGrafter"/>
</dbReference>
<comment type="subcellular location">
    <subcellularLocation>
        <location evidence="1">Membrane</location>
        <topology evidence="1">Multi-pass membrane protein</topology>
    </subcellularLocation>
</comment>
<sequence length="251" mass="28059">MLVIWHRPKVAAETAKASQDAAKLMKKLLPWMPAPRIARKVISVPTNRRTPLDHSQIEISNHARAIFAEETIGFTRKLLRNAPMDFLGGILVHSIVSTKSISDSSPTSQPPNKNAMQEKPAFSIPTTTLNFKNFVSKCGPIFAAQEAVEEIFSWHNPSKTMACACMWAWLSLNPVYFILIPNYALIWILFSTHTQRYPNGMGDDLGVDSTSGKHVFDDPVKRSPDYVANLQNVQNMMGDVTTGIDFFKQNV</sequence>
<dbReference type="PANTHER" id="PTHR28304:SF2">
    <property type="entry name" value="PEROXISOMAL MEMBRANE PROTEIN PEX29"/>
    <property type="match status" value="1"/>
</dbReference>
<keyword evidence="4 5" id="KW-0472">Membrane</keyword>
<evidence type="ECO:0000256" key="2">
    <source>
        <dbReference type="ARBA" id="ARBA00022692"/>
    </source>
</evidence>
<reference evidence="7 8" key="1">
    <citation type="submission" date="2017-11" db="EMBL/GenBank/DDBJ databases">
        <title>De novo assembly and phasing of dikaryotic genomes from two isolates of Puccinia coronata f. sp. avenae, the causal agent of oat crown rust.</title>
        <authorList>
            <person name="Miller M.E."/>
            <person name="Zhang Y."/>
            <person name="Omidvar V."/>
            <person name="Sperschneider J."/>
            <person name="Schwessinger B."/>
            <person name="Raley C."/>
            <person name="Palmer J.M."/>
            <person name="Garnica D."/>
            <person name="Upadhyaya N."/>
            <person name="Rathjen J."/>
            <person name="Taylor J.M."/>
            <person name="Park R.F."/>
            <person name="Dodds P.N."/>
            <person name="Hirsch C.D."/>
            <person name="Kianian S.F."/>
            <person name="Figueroa M."/>
        </authorList>
    </citation>
    <scope>NUCLEOTIDE SEQUENCE [LARGE SCALE GENOMIC DNA]</scope>
    <source>
        <strain evidence="7">12SD80</strain>
    </source>
</reference>
<proteinExistence type="predicted"/>
<organism evidence="7 8">
    <name type="scientific">Puccinia coronata f. sp. avenae</name>
    <dbReference type="NCBI Taxonomy" id="200324"/>
    <lineage>
        <taxon>Eukaryota</taxon>
        <taxon>Fungi</taxon>
        <taxon>Dikarya</taxon>
        <taxon>Basidiomycota</taxon>
        <taxon>Pucciniomycotina</taxon>
        <taxon>Pucciniomycetes</taxon>
        <taxon>Pucciniales</taxon>
        <taxon>Pucciniaceae</taxon>
        <taxon>Puccinia</taxon>
    </lineage>
</organism>
<evidence type="ECO:0000256" key="3">
    <source>
        <dbReference type="ARBA" id="ARBA00022989"/>
    </source>
</evidence>
<dbReference type="InterPro" id="IPR052816">
    <property type="entry name" value="Peroxisomal_Membrane_PEX28-32"/>
</dbReference>
<evidence type="ECO:0000313" key="7">
    <source>
        <dbReference type="EMBL" id="PLW38183.1"/>
    </source>
</evidence>
<evidence type="ECO:0000256" key="4">
    <source>
        <dbReference type="ARBA" id="ARBA00023136"/>
    </source>
</evidence>
<name>A0A2N5UKA1_9BASI</name>
<keyword evidence="2 5" id="KW-0812">Transmembrane</keyword>
<dbReference type="Proteomes" id="UP000235392">
    <property type="component" value="Unassembled WGS sequence"/>
</dbReference>
<dbReference type="EMBL" id="PGCI01000132">
    <property type="protein sequence ID" value="PLW38183.1"/>
    <property type="molecule type" value="Genomic_DNA"/>
</dbReference>
<dbReference type="PANTHER" id="PTHR28304">
    <property type="entry name" value="PEROXISOMAL MEMBRANE PROTEIN PEX29"/>
    <property type="match status" value="1"/>
</dbReference>
<dbReference type="Pfam" id="PF06398">
    <property type="entry name" value="Pex24p"/>
    <property type="match status" value="1"/>
</dbReference>
<comment type="caution">
    <text evidence="7">The sequence shown here is derived from an EMBL/GenBank/DDBJ whole genome shotgun (WGS) entry which is preliminary data.</text>
</comment>
<evidence type="ECO:0000256" key="5">
    <source>
        <dbReference type="SAM" id="Phobius"/>
    </source>
</evidence>
<keyword evidence="3 5" id="KW-1133">Transmembrane helix</keyword>
<dbReference type="GO" id="GO:0007031">
    <property type="term" value="P:peroxisome organization"/>
    <property type="evidence" value="ECO:0007669"/>
    <property type="project" value="UniProtKB-ARBA"/>
</dbReference>
<evidence type="ECO:0000313" key="8">
    <source>
        <dbReference type="Proteomes" id="UP000235392"/>
    </source>
</evidence>
<feature type="domain" description="TECPR1-like DysF" evidence="6">
    <location>
        <begin position="122"/>
        <end position="248"/>
    </location>
</feature>
<protein>
    <recommendedName>
        <fullName evidence="6">TECPR1-like DysF domain-containing protein</fullName>
    </recommendedName>
</protein>
<dbReference type="InterPro" id="IPR010482">
    <property type="entry name" value="TECPR1-like_DysF"/>
</dbReference>